<organism evidence="1 2">
    <name type="scientific">Candidatus Gottesmanbacteria bacterium GW2011_GWA1_43_11</name>
    <dbReference type="NCBI Taxonomy" id="1618436"/>
    <lineage>
        <taxon>Bacteria</taxon>
        <taxon>Candidatus Gottesmaniibacteriota</taxon>
    </lineage>
</organism>
<dbReference type="STRING" id="1618436.UV59_C0002G0039"/>
<gene>
    <name evidence="1" type="ORF">UV59_C0002G0039</name>
</gene>
<evidence type="ECO:0000313" key="2">
    <source>
        <dbReference type="Proteomes" id="UP000034543"/>
    </source>
</evidence>
<comment type="caution">
    <text evidence="1">The sequence shown here is derived from an EMBL/GenBank/DDBJ whole genome shotgun (WGS) entry which is preliminary data.</text>
</comment>
<protein>
    <submittedName>
        <fullName evidence="1">Uncharacterized protein</fullName>
    </submittedName>
</protein>
<proteinExistence type="predicted"/>
<dbReference type="EMBL" id="LCFB01000002">
    <property type="protein sequence ID" value="KKS86164.1"/>
    <property type="molecule type" value="Genomic_DNA"/>
</dbReference>
<name>A0A0G1CKZ1_9BACT</name>
<dbReference type="Proteomes" id="UP000034543">
    <property type="component" value="Unassembled WGS sequence"/>
</dbReference>
<evidence type="ECO:0000313" key="1">
    <source>
        <dbReference type="EMBL" id="KKS86164.1"/>
    </source>
</evidence>
<reference evidence="1 2" key="1">
    <citation type="journal article" date="2015" name="Nature">
        <title>rRNA introns, odd ribosomes, and small enigmatic genomes across a large radiation of phyla.</title>
        <authorList>
            <person name="Brown C.T."/>
            <person name="Hug L.A."/>
            <person name="Thomas B.C."/>
            <person name="Sharon I."/>
            <person name="Castelle C.J."/>
            <person name="Singh A."/>
            <person name="Wilkins M.J."/>
            <person name="Williams K.H."/>
            <person name="Banfield J.F."/>
        </authorList>
    </citation>
    <scope>NUCLEOTIDE SEQUENCE [LARGE SCALE GENOMIC DNA]</scope>
</reference>
<dbReference type="AlphaFoldDB" id="A0A0G1CKZ1"/>
<accession>A0A0G1CKZ1</accession>
<sequence>MTEKISRYDLKLIARDAGVKTTTVLTLLKGGVTFEAVDTVLELRNSLVSYDKDGNIRGQVTAATLCIGWKACEGDIDVLNIVVDRALEIVHRRFTPDNYGCFHTNQWNFALFSALRQYKRRGAAGLNQ</sequence>